<feature type="compositionally biased region" description="Low complexity" evidence="1">
    <location>
        <begin position="45"/>
        <end position="57"/>
    </location>
</feature>
<gene>
    <name evidence="2" type="ORF">ACAOBT_LOCUS7592</name>
</gene>
<dbReference type="OrthoDB" id="6668316at2759"/>
<evidence type="ECO:0000256" key="1">
    <source>
        <dbReference type="SAM" id="MobiDB-lite"/>
    </source>
</evidence>
<reference evidence="2" key="1">
    <citation type="submission" date="2022-03" db="EMBL/GenBank/DDBJ databases">
        <authorList>
            <person name="Sayadi A."/>
        </authorList>
    </citation>
    <scope>NUCLEOTIDE SEQUENCE</scope>
</reference>
<keyword evidence="3" id="KW-1185">Reference proteome</keyword>
<evidence type="ECO:0000313" key="3">
    <source>
        <dbReference type="Proteomes" id="UP001152888"/>
    </source>
</evidence>
<feature type="region of interest" description="Disordered" evidence="1">
    <location>
        <begin position="40"/>
        <end position="66"/>
    </location>
</feature>
<organism evidence="2 3">
    <name type="scientific">Acanthoscelides obtectus</name>
    <name type="common">Bean weevil</name>
    <name type="synonym">Bruchus obtectus</name>
    <dbReference type="NCBI Taxonomy" id="200917"/>
    <lineage>
        <taxon>Eukaryota</taxon>
        <taxon>Metazoa</taxon>
        <taxon>Ecdysozoa</taxon>
        <taxon>Arthropoda</taxon>
        <taxon>Hexapoda</taxon>
        <taxon>Insecta</taxon>
        <taxon>Pterygota</taxon>
        <taxon>Neoptera</taxon>
        <taxon>Endopterygota</taxon>
        <taxon>Coleoptera</taxon>
        <taxon>Polyphaga</taxon>
        <taxon>Cucujiformia</taxon>
        <taxon>Chrysomeloidea</taxon>
        <taxon>Chrysomelidae</taxon>
        <taxon>Bruchinae</taxon>
        <taxon>Bruchini</taxon>
        <taxon>Acanthoscelides</taxon>
    </lineage>
</organism>
<dbReference type="Proteomes" id="UP001152888">
    <property type="component" value="Unassembled WGS sequence"/>
</dbReference>
<evidence type="ECO:0000313" key="2">
    <source>
        <dbReference type="EMBL" id="CAH1967900.1"/>
    </source>
</evidence>
<protein>
    <submittedName>
        <fullName evidence="2">Uncharacterized protein</fullName>
    </submittedName>
</protein>
<accession>A0A9P0K942</accession>
<proteinExistence type="predicted"/>
<sequence length="91" mass="10282">MSFAVPPVQLKDMDYHQIAPVVPPPGAVAVPPSQLTVGVMQGTLQHPQQPQPQQQHHPQTEEQRMQWTQYQQLWRQHVYMNGTTGGDGGFR</sequence>
<comment type="caution">
    <text evidence="2">The sequence shown here is derived from an EMBL/GenBank/DDBJ whole genome shotgun (WGS) entry which is preliminary data.</text>
</comment>
<dbReference type="EMBL" id="CAKOFQ010006749">
    <property type="protein sequence ID" value="CAH1967900.1"/>
    <property type="molecule type" value="Genomic_DNA"/>
</dbReference>
<dbReference type="AlphaFoldDB" id="A0A9P0K942"/>
<name>A0A9P0K942_ACAOB</name>